<keyword evidence="1" id="KW-0812">Transmembrane</keyword>
<feature type="transmembrane region" description="Helical" evidence="1">
    <location>
        <begin position="52"/>
        <end position="72"/>
    </location>
</feature>
<reference evidence="3 4" key="1">
    <citation type="journal article" date="2012" name="Science">
        <title>Ecological populations of bacteria act as socially cohesive units of antibiotic production and resistance.</title>
        <authorList>
            <person name="Cordero O.X."/>
            <person name="Wildschutte H."/>
            <person name="Kirkup B."/>
            <person name="Proehl S."/>
            <person name="Ngo L."/>
            <person name="Hussain F."/>
            <person name="Le Roux F."/>
            <person name="Mincer T."/>
            <person name="Polz M.F."/>
        </authorList>
    </citation>
    <scope>NUCLEOTIDE SEQUENCE [LARGE SCALE GENOMIC DNA]</scope>
    <source>
        <strain evidence="3 4">FF-238</strain>
    </source>
</reference>
<comment type="caution">
    <text evidence="3">The sequence shown here is derived from an EMBL/GenBank/DDBJ whole genome shotgun (WGS) entry which is preliminary data.</text>
</comment>
<dbReference type="PANTHER" id="PTHR42208">
    <property type="entry name" value="HEAVY METAL TRANSPORTER-RELATED"/>
    <property type="match status" value="1"/>
</dbReference>
<protein>
    <submittedName>
        <fullName evidence="3">Cytochrome biogenesis protein</fullName>
    </submittedName>
</protein>
<keyword evidence="4" id="KW-1185">Reference proteome</keyword>
<feature type="transmembrane region" description="Helical" evidence="1">
    <location>
        <begin position="78"/>
        <end position="97"/>
    </location>
</feature>
<organism evidence="3 4">
    <name type="scientific">Vibrio genomosp. F6 str. FF-238</name>
    <dbReference type="NCBI Taxonomy" id="1191298"/>
    <lineage>
        <taxon>Bacteria</taxon>
        <taxon>Pseudomonadati</taxon>
        <taxon>Pseudomonadota</taxon>
        <taxon>Gammaproteobacteria</taxon>
        <taxon>Vibrionales</taxon>
        <taxon>Vibrionaceae</taxon>
        <taxon>Vibrio</taxon>
    </lineage>
</organism>
<feature type="domain" description="Urease accessory protein UreH-like transmembrane" evidence="2">
    <location>
        <begin position="7"/>
        <end position="212"/>
    </location>
</feature>
<keyword evidence="1" id="KW-0472">Membrane</keyword>
<dbReference type="AlphaFoldDB" id="A0A1E5CLA8"/>
<accession>A0A1E5CLA8</accession>
<feature type="transmembrane region" description="Helical" evidence="1">
    <location>
        <begin position="165"/>
        <end position="190"/>
    </location>
</feature>
<name>A0A1E5CLA8_9VIBR</name>
<keyword evidence="1" id="KW-1133">Transmembrane helix</keyword>
<evidence type="ECO:0000313" key="3">
    <source>
        <dbReference type="EMBL" id="OEE69485.1"/>
    </source>
</evidence>
<dbReference type="InterPro" id="IPR039447">
    <property type="entry name" value="UreH-like_TM_dom"/>
</dbReference>
<dbReference type="Proteomes" id="UP000094165">
    <property type="component" value="Unassembled WGS sequence"/>
</dbReference>
<dbReference type="Pfam" id="PF13386">
    <property type="entry name" value="DsbD_2"/>
    <property type="match status" value="1"/>
</dbReference>
<evidence type="ECO:0000256" key="1">
    <source>
        <dbReference type="SAM" id="Phobius"/>
    </source>
</evidence>
<dbReference type="RefSeq" id="WP_017051539.1">
    <property type="nucleotide sequence ID" value="NZ_AJYW02000313.1"/>
</dbReference>
<sequence length="226" mass="24287">MAPDWLAAFAIGLIGAGHCMGMCGGIASMLSISSNNSSHRFTIPIFYNIGRLLSYTLIGALIGGTISSLTNLTDINHGLVWLRFLAAIFMILLAFYIGRWWHGLLVIEKLGQKLWKFISPAGKSLLPLKSSVHALPFGFIWGWLPCGLVYSTLTWSAVSGSALDGAIIMLSFGLGTLPAMLLVGIGASYLKTIQQSPTFRNVGALMILAYGLYTAINTINILAFTV</sequence>
<feature type="transmembrane region" description="Helical" evidence="1">
    <location>
        <begin position="132"/>
        <end position="153"/>
    </location>
</feature>
<dbReference type="PANTHER" id="PTHR42208:SF1">
    <property type="entry name" value="HEAVY METAL TRANSPORTER"/>
    <property type="match status" value="1"/>
</dbReference>
<gene>
    <name evidence="3" type="ORF">A130_09370</name>
</gene>
<feature type="transmembrane region" description="Helical" evidence="1">
    <location>
        <begin position="202"/>
        <end position="224"/>
    </location>
</feature>
<evidence type="ECO:0000259" key="2">
    <source>
        <dbReference type="Pfam" id="PF13386"/>
    </source>
</evidence>
<feature type="transmembrane region" description="Helical" evidence="1">
    <location>
        <begin position="6"/>
        <end position="32"/>
    </location>
</feature>
<dbReference type="EMBL" id="AJYW02000313">
    <property type="protein sequence ID" value="OEE69485.1"/>
    <property type="molecule type" value="Genomic_DNA"/>
</dbReference>
<proteinExistence type="predicted"/>
<evidence type="ECO:0000313" key="4">
    <source>
        <dbReference type="Proteomes" id="UP000094165"/>
    </source>
</evidence>